<reference evidence="2 3" key="1">
    <citation type="submission" date="2016-06" db="EMBL/GenBank/DDBJ databases">
        <authorList>
            <person name="Kjaerup R.B."/>
            <person name="Dalgaard T.S."/>
            <person name="Juul-Madsen H.R."/>
        </authorList>
    </citation>
    <scope>NUCLEOTIDE SEQUENCE [LARGE SCALE GENOMIC DNA]</scope>
    <source>
        <strain evidence="2">LMG947</strain>
    </source>
</reference>
<organism evidence="2 3">
    <name type="scientific">Xanthomonas bromi</name>
    <dbReference type="NCBI Taxonomy" id="56449"/>
    <lineage>
        <taxon>Bacteria</taxon>
        <taxon>Pseudomonadati</taxon>
        <taxon>Pseudomonadota</taxon>
        <taxon>Gammaproteobacteria</taxon>
        <taxon>Lysobacterales</taxon>
        <taxon>Lysobacteraceae</taxon>
        <taxon>Xanthomonas</taxon>
    </lineage>
</organism>
<gene>
    <name evidence="2" type="ORF">XBLMG947_2721</name>
</gene>
<dbReference type="Proteomes" id="UP000092503">
    <property type="component" value="Unassembled WGS sequence"/>
</dbReference>
<dbReference type="AlphaFoldDB" id="A0A1C3NNH8"/>
<protein>
    <submittedName>
        <fullName evidence="2">Uncharacterized protein</fullName>
    </submittedName>
</protein>
<sequence>MPNASGRINMRVRGKPHARMPAAARCIAQTDWPSVTTGTKPP</sequence>
<dbReference type="EMBL" id="FLTX01000041">
    <property type="protein sequence ID" value="SBV51931.1"/>
    <property type="molecule type" value="Genomic_DNA"/>
</dbReference>
<accession>A0A1C3NNH8</accession>
<proteinExistence type="predicted"/>
<evidence type="ECO:0000313" key="2">
    <source>
        <dbReference type="EMBL" id="SBV51931.1"/>
    </source>
</evidence>
<feature type="region of interest" description="Disordered" evidence="1">
    <location>
        <begin position="1"/>
        <end position="21"/>
    </location>
</feature>
<name>A0A1C3NNH8_9XANT</name>
<evidence type="ECO:0000313" key="3">
    <source>
        <dbReference type="Proteomes" id="UP000092503"/>
    </source>
</evidence>
<evidence type="ECO:0000256" key="1">
    <source>
        <dbReference type="SAM" id="MobiDB-lite"/>
    </source>
</evidence>